<evidence type="ECO:0000256" key="3">
    <source>
        <dbReference type="ARBA" id="ARBA00022499"/>
    </source>
</evidence>
<feature type="domain" description="C2H2-type" evidence="15">
    <location>
        <begin position="456"/>
        <end position="483"/>
    </location>
</feature>
<dbReference type="InterPro" id="IPR036236">
    <property type="entry name" value="Znf_C2H2_sf"/>
</dbReference>
<evidence type="ECO:0000256" key="1">
    <source>
        <dbReference type="ARBA" id="ARBA00004123"/>
    </source>
</evidence>
<dbReference type="PROSITE" id="PS00028">
    <property type="entry name" value="ZINC_FINGER_C2H2_1"/>
    <property type="match status" value="9"/>
</dbReference>
<dbReference type="PROSITE" id="PS50157">
    <property type="entry name" value="ZINC_FINGER_C2H2_2"/>
    <property type="match status" value="10"/>
</dbReference>
<dbReference type="FunFam" id="3.30.160.60:FF:000443">
    <property type="entry name" value="Zinc finger protein 41"/>
    <property type="match status" value="1"/>
</dbReference>
<dbReference type="FunFam" id="3.30.160.60:FF:000176">
    <property type="entry name" value="zinc finger protein 70"/>
    <property type="match status" value="1"/>
</dbReference>
<feature type="domain" description="C2H2-type" evidence="15">
    <location>
        <begin position="512"/>
        <end position="539"/>
    </location>
</feature>
<reference evidence="16" key="1">
    <citation type="submission" date="2025-05" db="UniProtKB">
        <authorList>
            <consortium name="Ensembl"/>
        </authorList>
    </citation>
    <scope>IDENTIFICATION</scope>
</reference>
<name>A0A8D1YFF7_PIG</name>
<feature type="region of interest" description="Disordered" evidence="14">
    <location>
        <begin position="258"/>
        <end position="278"/>
    </location>
</feature>
<comment type="subcellular location">
    <subcellularLocation>
        <location evidence="1">Nucleus</location>
    </subcellularLocation>
</comment>
<dbReference type="GO" id="GO:1990837">
    <property type="term" value="F:sequence-specific double-stranded DNA binding"/>
    <property type="evidence" value="ECO:0007669"/>
    <property type="project" value="UniProtKB-ARBA"/>
</dbReference>
<keyword evidence="4" id="KW-0479">Metal-binding</keyword>
<keyword evidence="3" id="KW-1017">Isopeptide bond</keyword>
<keyword evidence="8" id="KW-0832">Ubl conjugation</keyword>
<feature type="domain" description="C2H2-type" evidence="15">
    <location>
        <begin position="400"/>
        <end position="427"/>
    </location>
</feature>
<feature type="domain" description="C2H2-type" evidence="15">
    <location>
        <begin position="484"/>
        <end position="511"/>
    </location>
</feature>
<dbReference type="InterPro" id="IPR050826">
    <property type="entry name" value="Krueppel_C2H2_ZnFinger"/>
</dbReference>
<evidence type="ECO:0000256" key="7">
    <source>
        <dbReference type="ARBA" id="ARBA00022833"/>
    </source>
</evidence>
<feature type="domain" description="C2H2-type" evidence="15">
    <location>
        <begin position="191"/>
        <end position="218"/>
    </location>
</feature>
<evidence type="ECO:0000256" key="14">
    <source>
        <dbReference type="SAM" id="MobiDB-lite"/>
    </source>
</evidence>
<dbReference type="Gene3D" id="3.30.160.60">
    <property type="entry name" value="Classic Zinc Finger"/>
    <property type="match status" value="10"/>
</dbReference>
<sequence>MGGTSGVALGSVLPIRASGNLVLSLGHESKKAREEAAVVFNAQRRCWRSAATPRVTRFWVGGRDAWVPTWSSAPRPSQPSDSDGGGRAEGPGSGLTSSRTHDISQLERWGEPFLSASGAMRATRPTGCWHGVENEEATSEQSVSVGVLHVRTSKVDSLTQVTYTCDLCGPILKDILHLDEHQETCHGVKSYTCGACGRQFWFSANFDQHQKPYIMEKLLREDKSKTSFVKNCRVCQEPHLLEKLFACKEEQKDFQDSLGSHQQKATHSKRKTRSTESGETFHIGQMDYKCSECGKTFSRKDTLVQHQRIHTGERPYECNECGKAFSRKATLIQHQRIHTGERPYECSECGKAFSRKDNLTQHKRIHTGEMPYKCHECGKHFSHHSNLIVHQRVHNGARPYKCNNCGKVFRHKSTLVQHESIHTGENPYVCSDCGKSFGHKYTLIKHQRIHTETRPFECVECGKFFSRSSDFIAHQRVHTGERPFVCSKCGKDFIRTSHLVRHQKVHTGERPYECNECGKSYSLSSHLIRHQKVHTAGRL</sequence>
<evidence type="ECO:0000256" key="10">
    <source>
        <dbReference type="ARBA" id="ARBA00023125"/>
    </source>
</evidence>
<comment type="similarity">
    <text evidence="2">Belongs to the krueppel C2H2-type zinc-finger protein family.</text>
</comment>
<keyword evidence="9" id="KW-0805">Transcription regulation</keyword>
<evidence type="ECO:0000259" key="15">
    <source>
        <dbReference type="PROSITE" id="PS50157"/>
    </source>
</evidence>
<evidence type="ECO:0000313" key="16">
    <source>
        <dbReference type="Ensembl" id="ENSSSCP00065018319.1"/>
    </source>
</evidence>
<accession>A0A8D1YFF7</accession>
<feature type="region of interest" description="Disordered" evidence="14">
    <location>
        <begin position="69"/>
        <end position="102"/>
    </location>
</feature>
<evidence type="ECO:0000313" key="17">
    <source>
        <dbReference type="Proteomes" id="UP000694725"/>
    </source>
</evidence>
<dbReference type="FunFam" id="3.30.160.60:FF:001270">
    <property type="entry name" value="zinc finger protein 583 isoform X1"/>
    <property type="match status" value="1"/>
</dbReference>
<evidence type="ECO:0000256" key="6">
    <source>
        <dbReference type="ARBA" id="ARBA00022771"/>
    </source>
</evidence>
<dbReference type="FunFam" id="3.30.160.60:FF:002402">
    <property type="entry name" value="Zinc finger protein 347"/>
    <property type="match status" value="1"/>
</dbReference>
<dbReference type="Ensembl" id="ENSSSCT00035040903.1">
    <property type="protein sequence ID" value="ENSSSCP00035016367.1"/>
    <property type="gene ID" value="ENSSSCG00035030887.1"/>
</dbReference>
<keyword evidence="6 13" id="KW-0863">Zinc-finger</keyword>
<gene>
    <name evidence="16" type="primary">LOC110261322</name>
</gene>
<dbReference type="FunFam" id="3.30.160.60:FF:000358">
    <property type="entry name" value="zinc finger protein 24"/>
    <property type="match status" value="1"/>
</dbReference>
<keyword evidence="7" id="KW-0862">Zinc</keyword>
<organism evidence="16 17">
    <name type="scientific">Sus scrofa</name>
    <name type="common">Pig</name>
    <dbReference type="NCBI Taxonomy" id="9823"/>
    <lineage>
        <taxon>Eukaryota</taxon>
        <taxon>Metazoa</taxon>
        <taxon>Chordata</taxon>
        <taxon>Craniata</taxon>
        <taxon>Vertebrata</taxon>
        <taxon>Euteleostomi</taxon>
        <taxon>Mammalia</taxon>
        <taxon>Eutheria</taxon>
        <taxon>Laurasiatheria</taxon>
        <taxon>Artiodactyla</taxon>
        <taxon>Suina</taxon>
        <taxon>Suidae</taxon>
        <taxon>Sus</taxon>
    </lineage>
</organism>
<dbReference type="Proteomes" id="UP000694725">
    <property type="component" value="Unplaced"/>
</dbReference>
<dbReference type="AlphaFoldDB" id="A0A8D1YFF7"/>
<dbReference type="InterPro" id="IPR013087">
    <property type="entry name" value="Znf_C2H2_type"/>
</dbReference>
<dbReference type="GO" id="GO:0008270">
    <property type="term" value="F:zinc ion binding"/>
    <property type="evidence" value="ECO:0007669"/>
    <property type="project" value="UniProtKB-KW"/>
</dbReference>
<dbReference type="FunFam" id="3.30.160.60:FF:004935">
    <property type="match status" value="1"/>
</dbReference>
<dbReference type="Proteomes" id="UP000694720">
    <property type="component" value="Unplaced"/>
</dbReference>
<keyword evidence="12" id="KW-0539">Nucleus</keyword>
<proteinExistence type="inferred from homology"/>
<evidence type="ECO:0000256" key="8">
    <source>
        <dbReference type="ARBA" id="ARBA00022843"/>
    </source>
</evidence>
<keyword evidence="5" id="KW-0677">Repeat</keyword>
<dbReference type="FunFam" id="3.30.160.60:FF:001478">
    <property type="entry name" value="Zinc finger protein 134"/>
    <property type="match status" value="1"/>
</dbReference>
<dbReference type="Ensembl" id="ENSSSCT00065043128.1">
    <property type="protein sequence ID" value="ENSSSCP00065018319.1"/>
    <property type="gene ID" value="ENSSSCG00065031850.1"/>
</dbReference>
<evidence type="ECO:0000256" key="11">
    <source>
        <dbReference type="ARBA" id="ARBA00023163"/>
    </source>
</evidence>
<feature type="domain" description="C2H2-type" evidence="15">
    <location>
        <begin position="428"/>
        <end position="455"/>
    </location>
</feature>
<protein>
    <recommendedName>
        <fullName evidence="15">C2H2-type domain-containing protein</fullName>
    </recommendedName>
</protein>
<dbReference type="FunFam" id="3.30.160.60:FF:000135">
    <property type="entry name" value="Zinc finger protein 358"/>
    <property type="match status" value="1"/>
</dbReference>
<feature type="compositionally biased region" description="Gly residues" evidence="14">
    <location>
        <begin position="83"/>
        <end position="93"/>
    </location>
</feature>
<keyword evidence="10" id="KW-0238">DNA-binding</keyword>
<evidence type="ECO:0000256" key="13">
    <source>
        <dbReference type="PROSITE-ProRule" id="PRU00042"/>
    </source>
</evidence>
<dbReference type="GO" id="GO:0005634">
    <property type="term" value="C:nucleus"/>
    <property type="evidence" value="ECO:0007669"/>
    <property type="project" value="UniProtKB-SubCell"/>
</dbReference>
<feature type="compositionally biased region" description="Polar residues" evidence="14">
    <location>
        <begin position="69"/>
        <end position="81"/>
    </location>
</feature>
<evidence type="ECO:0000256" key="12">
    <source>
        <dbReference type="ARBA" id="ARBA00023242"/>
    </source>
</evidence>
<evidence type="ECO:0000256" key="2">
    <source>
        <dbReference type="ARBA" id="ARBA00006991"/>
    </source>
</evidence>
<evidence type="ECO:0000256" key="5">
    <source>
        <dbReference type="ARBA" id="ARBA00022737"/>
    </source>
</evidence>
<feature type="domain" description="C2H2-type" evidence="15">
    <location>
        <begin position="344"/>
        <end position="371"/>
    </location>
</feature>
<dbReference type="FunFam" id="3.30.160.60:FF:002072">
    <property type="entry name" value="Zinc finger protein 134"/>
    <property type="match status" value="1"/>
</dbReference>
<feature type="domain" description="C2H2-type" evidence="15">
    <location>
        <begin position="288"/>
        <end position="315"/>
    </location>
</feature>
<feature type="domain" description="C2H2-type" evidence="15">
    <location>
        <begin position="372"/>
        <end position="399"/>
    </location>
</feature>
<dbReference type="SUPFAM" id="SSF57667">
    <property type="entry name" value="beta-beta-alpha zinc fingers"/>
    <property type="match status" value="6"/>
</dbReference>
<dbReference type="Pfam" id="PF00096">
    <property type="entry name" value="zf-C2H2"/>
    <property type="match status" value="9"/>
</dbReference>
<evidence type="ECO:0000256" key="9">
    <source>
        <dbReference type="ARBA" id="ARBA00023015"/>
    </source>
</evidence>
<dbReference type="PANTHER" id="PTHR24377">
    <property type="entry name" value="IP01015P-RELATED"/>
    <property type="match status" value="1"/>
</dbReference>
<dbReference type="FunFam" id="3.30.160.60:FF:001697">
    <property type="entry name" value="zinc finger protein 623"/>
    <property type="match status" value="1"/>
</dbReference>
<feature type="domain" description="C2H2-type" evidence="15">
    <location>
        <begin position="316"/>
        <end position="343"/>
    </location>
</feature>
<keyword evidence="11" id="KW-0804">Transcription</keyword>
<evidence type="ECO:0000256" key="4">
    <source>
        <dbReference type="ARBA" id="ARBA00022723"/>
    </source>
</evidence>
<dbReference type="SMART" id="SM00355">
    <property type="entry name" value="ZnF_C2H2"/>
    <property type="match status" value="11"/>
</dbReference>